<dbReference type="EMBL" id="FNHS01000002">
    <property type="protein sequence ID" value="SDM45308.1"/>
    <property type="molecule type" value="Genomic_DNA"/>
</dbReference>
<dbReference type="STRING" id="582672.SAMN05216360_102137"/>
<protein>
    <submittedName>
        <fullName evidence="3">Antitoxin ParD1/3/4</fullName>
    </submittedName>
</protein>
<organism evidence="3 4">
    <name type="scientific">Methylobacterium phyllostachyos</name>
    <dbReference type="NCBI Taxonomy" id="582672"/>
    <lineage>
        <taxon>Bacteria</taxon>
        <taxon>Pseudomonadati</taxon>
        <taxon>Pseudomonadota</taxon>
        <taxon>Alphaproteobacteria</taxon>
        <taxon>Hyphomicrobiales</taxon>
        <taxon>Methylobacteriaceae</taxon>
        <taxon>Methylobacterium</taxon>
    </lineage>
</organism>
<evidence type="ECO:0000313" key="3">
    <source>
        <dbReference type="EMBL" id="SDM45308.1"/>
    </source>
</evidence>
<evidence type="ECO:0000256" key="2">
    <source>
        <dbReference type="ARBA" id="ARBA00022649"/>
    </source>
</evidence>
<sequence length="83" mass="9017">MASVNISLSETMKDWVDAQAASGRFNSAGDYVRDLIRQDQERSDGLAQVQALIAEGFDSGISASSLDDVLAEARERSRSARRP</sequence>
<name>A0A1G9TCF2_9HYPH</name>
<evidence type="ECO:0000313" key="4">
    <source>
        <dbReference type="Proteomes" id="UP000198704"/>
    </source>
</evidence>
<dbReference type="PANTHER" id="PTHR36582:SF2">
    <property type="entry name" value="ANTITOXIN PARD"/>
    <property type="match status" value="1"/>
</dbReference>
<gene>
    <name evidence="3" type="ORF">SAMN05216360_102137</name>
</gene>
<comment type="similarity">
    <text evidence="1">Belongs to the ParD antitoxin family.</text>
</comment>
<keyword evidence="4" id="KW-1185">Reference proteome</keyword>
<dbReference type="GO" id="GO:0006355">
    <property type="term" value="P:regulation of DNA-templated transcription"/>
    <property type="evidence" value="ECO:0007669"/>
    <property type="project" value="InterPro"/>
</dbReference>
<dbReference type="SUPFAM" id="SSF47598">
    <property type="entry name" value="Ribbon-helix-helix"/>
    <property type="match status" value="1"/>
</dbReference>
<accession>A0A1G9TCF2</accession>
<proteinExistence type="inferred from homology"/>
<dbReference type="Gene3D" id="6.10.10.120">
    <property type="entry name" value="Antitoxin ParD1-like"/>
    <property type="match status" value="1"/>
</dbReference>
<dbReference type="AlphaFoldDB" id="A0A1G9TCF2"/>
<dbReference type="InterPro" id="IPR010985">
    <property type="entry name" value="Ribbon_hlx_hlx"/>
</dbReference>
<reference evidence="4" key="1">
    <citation type="submission" date="2016-10" db="EMBL/GenBank/DDBJ databases">
        <authorList>
            <person name="Varghese N."/>
            <person name="Submissions S."/>
        </authorList>
    </citation>
    <scope>NUCLEOTIDE SEQUENCE [LARGE SCALE GENOMIC DNA]</scope>
    <source>
        <strain evidence="4">BL47</strain>
    </source>
</reference>
<dbReference type="Pfam" id="PF03693">
    <property type="entry name" value="ParD_antitoxin"/>
    <property type="match status" value="1"/>
</dbReference>
<evidence type="ECO:0000256" key="1">
    <source>
        <dbReference type="ARBA" id="ARBA00008580"/>
    </source>
</evidence>
<dbReference type="InterPro" id="IPR022789">
    <property type="entry name" value="ParD"/>
</dbReference>
<dbReference type="Proteomes" id="UP000198704">
    <property type="component" value="Unassembled WGS sequence"/>
</dbReference>
<dbReference type="RefSeq" id="WP_091713318.1">
    <property type="nucleotide sequence ID" value="NZ_FNHS01000002.1"/>
</dbReference>
<keyword evidence="2" id="KW-1277">Toxin-antitoxin system</keyword>
<dbReference type="PANTHER" id="PTHR36582">
    <property type="entry name" value="ANTITOXIN PARD"/>
    <property type="match status" value="1"/>
</dbReference>
<dbReference type="InterPro" id="IPR038296">
    <property type="entry name" value="ParD_sf"/>
</dbReference>
<dbReference type="NCBIfam" id="TIGR02606">
    <property type="entry name" value="antidote_CC2985"/>
    <property type="match status" value="1"/>
</dbReference>
<dbReference type="OrthoDB" id="9811310at2"/>
<dbReference type="CDD" id="cd22231">
    <property type="entry name" value="RHH_NikR_HicB-like"/>
    <property type="match status" value="1"/>
</dbReference>